<feature type="region of interest" description="Disordered" evidence="2">
    <location>
        <begin position="157"/>
        <end position="182"/>
    </location>
</feature>
<feature type="region of interest" description="Disordered" evidence="2">
    <location>
        <begin position="215"/>
        <end position="266"/>
    </location>
</feature>
<dbReference type="GO" id="GO:0019901">
    <property type="term" value="F:protein kinase binding"/>
    <property type="evidence" value="ECO:0007669"/>
    <property type="project" value="TreeGrafter"/>
</dbReference>
<dbReference type="InterPro" id="IPR032640">
    <property type="entry name" value="AMPK1_CBM"/>
</dbReference>
<feature type="compositionally biased region" description="Basic and acidic residues" evidence="2">
    <location>
        <begin position="465"/>
        <end position="476"/>
    </location>
</feature>
<dbReference type="InterPro" id="IPR050827">
    <property type="entry name" value="CRP1_MDG1_kinase"/>
</dbReference>
<feature type="region of interest" description="Disordered" evidence="2">
    <location>
        <begin position="386"/>
        <end position="489"/>
    </location>
</feature>
<comment type="similarity">
    <text evidence="1">Belongs to the CRP1/MDG1 family.</text>
</comment>
<feature type="compositionally biased region" description="Pro residues" evidence="2">
    <location>
        <begin position="235"/>
        <end position="249"/>
    </location>
</feature>
<gene>
    <name evidence="4" type="ORF">FIBSPDRAFT_902274</name>
</gene>
<evidence type="ECO:0000313" key="4">
    <source>
        <dbReference type="EMBL" id="KZP07148.1"/>
    </source>
</evidence>
<organism evidence="4 5">
    <name type="scientific">Athelia psychrophila</name>
    <dbReference type="NCBI Taxonomy" id="1759441"/>
    <lineage>
        <taxon>Eukaryota</taxon>
        <taxon>Fungi</taxon>
        <taxon>Dikarya</taxon>
        <taxon>Basidiomycota</taxon>
        <taxon>Agaricomycotina</taxon>
        <taxon>Agaricomycetes</taxon>
        <taxon>Agaricomycetidae</taxon>
        <taxon>Atheliales</taxon>
        <taxon>Atheliaceae</taxon>
        <taxon>Athelia</taxon>
    </lineage>
</organism>
<feature type="region of interest" description="Disordered" evidence="2">
    <location>
        <begin position="290"/>
        <end position="317"/>
    </location>
</feature>
<dbReference type="Pfam" id="PF16561">
    <property type="entry name" value="AMPK1_CBM"/>
    <property type="match status" value="1"/>
</dbReference>
<name>A0A167XF56_9AGAM</name>
<dbReference type="GO" id="GO:0031588">
    <property type="term" value="C:nucleotide-activated protein kinase complex"/>
    <property type="evidence" value="ECO:0007669"/>
    <property type="project" value="TreeGrafter"/>
</dbReference>
<evidence type="ECO:0000256" key="1">
    <source>
        <dbReference type="ARBA" id="ARBA00038216"/>
    </source>
</evidence>
<sequence>MEDTVEVTLRWPFGNARDVLVSGDFDNWSNSTHVKRDGSGFSTTVRVAYGMTIEYKFLVDGVWQTSPEAPTKTDPSGKYLNNSYIAPPKPASTVSSAFAYVTSGLGGAFSSWTGSETGKTPPPVSADAQSKAVSERIPTAPPGLEVAPTIPVPVKAAENDSDATPAVQSPPVPEPAAESAPALPEPTTVIAAPIPVLAAPTVAAVEAAVLPTSTANGVSTHAPISFSRSPSPAVRTPPSPPAEPVPTAPTPAVNGDSTHTHAPISFSKGTVAGATGSVAAIAAAVAEPLSVVSPPPRPASPDVNTHAPISFSKATGKSKGAANDAAALNPAASVPVAAATAPVENSLPAPASTEVVPKPVEAAVVEPEVAAVSTAAVVAPSVEAAAALPKPAEAEEKTLATNGEAAKAAVEPTSAPAGPQAETATAASPGLPSPPTTPTRKSFGGDSLRRSPFSAVRGSLSKKSLPQEKESAGEHSRKARVGSRRETHT</sequence>
<dbReference type="InterPro" id="IPR014756">
    <property type="entry name" value="Ig_E-set"/>
</dbReference>
<dbReference type="PANTHER" id="PTHR10343:SF81">
    <property type="entry name" value="CRUCIFORM DNA-RECOGNIZING PROTEIN 1-RELATED"/>
    <property type="match status" value="1"/>
</dbReference>
<dbReference type="OrthoDB" id="5873279at2759"/>
<dbReference type="GO" id="GO:0005737">
    <property type="term" value="C:cytoplasm"/>
    <property type="evidence" value="ECO:0007669"/>
    <property type="project" value="TreeGrafter"/>
</dbReference>
<dbReference type="Gene3D" id="2.60.40.10">
    <property type="entry name" value="Immunoglobulins"/>
    <property type="match status" value="1"/>
</dbReference>
<feature type="domain" description="AMP-activated protein kinase glycogen-binding" evidence="3">
    <location>
        <begin position="6"/>
        <end position="85"/>
    </location>
</feature>
<reference evidence="4 5" key="1">
    <citation type="journal article" date="2016" name="Mol. Biol. Evol.">
        <title>Comparative Genomics of Early-Diverging Mushroom-Forming Fungi Provides Insights into the Origins of Lignocellulose Decay Capabilities.</title>
        <authorList>
            <person name="Nagy L.G."/>
            <person name="Riley R."/>
            <person name="Tritt A."/>
            <person name="Adam C."/>
            <person name="Daum C."/>
            <person name="Floudas D."/>
            <person name="Sun H."/>
            <person name="Yadav J.S."/>
            <person name="Pangilinan J."/>
            <person name="Larsson K.H."/>
            <person name="Matsuura K."/>
            <person name="Barry K."/>
            <person name="Labutti K."/>
            <person name="Kuo R."/>
            <person name="Ohm R.A."/>
            <person name="Bhattacharya S.S."/>
            <person name="Shirouzu T."/>
            <person name="Yoshinaga Y."/>
            <person name="Martin F.M."/>
            <person name="Grigoriev I.V."/>
            <person name="Hibbett D.S."/>
        </authorList>
    </citation>
    <scope>NUCLEOTIDE SEQUENCE [LARGE SCALE GENOMIC DNA]</scope>
    <source>
        <strain evidence="4 5">CBS 109695</strain>
    </source>
</reference>
<dbReference type="EMBL" id="KV417760">
    <property type="protein sequence ID" value="KZP07148.1"/>
    <property type="molecule type" value="Genomic_DNA"/>
</dbReference>
<dbReference type="STRING" id="436010.A0A167XF56"/>
<proteinExistence type="inferred from homology"/>
<keyword evidence="5" id="KW-1185">Reference proteome</keyword>
<dbReference type="SUPFAM" id="SSF81296">
    <property type="entry name" value="E set domains"/>
    <property type="match status" value="1"/>
</dbReference>
<dbReference type="PANTHER" id="PTHR10343">
    <property type="entry name" value="5'-AMP-ACTIVATED PROTEIN KINASE , BETA SUBUNIT"/>
    <property type="match status" value="1"/>
</dbReference>
<dbReference type="Proteomes" id="UP000076532">
    <property type="component" value="Unassembled WGS sequence"/>
</dbReference>
<evidence type="ECO:0000256" key="2">
    <source>
        <dbReference type="SAM" id="MobiDB-lite"/>
    </source>
</evidence>
<evidence type="ECO:0000259" key="3">
    <source>
        <dbReference type="Pfam" id="PF16561"/>
    </source>
</evidence>
<dbReference type="GO" id="GO:0005634">
    <property type="term" value="C:nucleus"/>
    <property type="evidence" value="ECO:0007669"/>
    <property type="project" value="TreeGrafter"/>
</dbReference>
<dbReference type="AlphaFoldDB" id="A0A167XF56"/>
<dbReference type="GO" id="GO:0007165">
    <property type="term" value="P:signal transduction"/>
    <property type="evidence" value="ECO:0007669"/>
    <property type="project" value="TreeGrafter"/>
</dbReference>
<accession>A0A167XF56</accession>
<dbReference type="InterPro" id="IPR013783">
    <property type="entry name" value="Ig-like_fold"/>
</dbReference>
<protein>
    <submittedName>
        <fullName evidence="4">Carbohydrate-binding module family 48 protein</fullName>
    </submittedName>
</protein>
<dbReference type="CDD" id="cd02859">
    <property type="entry name" value="E_set_AMPKbeta_like_N"/>
    <property type="match status" value="1"/>
</dbReference>
<evidence type="ECO:0000313" key="5">
    <source>
        <dbReference type="Proteomes" id="UP000076532"/>
    </source>
</evidence>